<reference evidence="3 4" key="1">
    <citation type="submission" date="2015-10" db="EMBL/GenBank/DDBJ databases">
        <title>Genome analyses suggest a sexual origin of heterokaryosis in a supposedly ancient asexual fungus.</title>
        <authorList>
            <person name="Ropars J."/>
            <person name="Sedzielewska K."/>
            <person name="Noel J."/>
            <person name="Charron P."/>
            <person name="Farinelli L."/>
            <person name="Marton T."/>
            <person name="Kruger M."/>
            <person name="Pelin A."/>
            <person name="Brachmann A."/>
            <person name="Corradi N."/>
        </authorList>
    </citation>
    <scope>NUCLEOTIDE SEQUENCE [LARGE SCALE GENOMIC DNA]</scope>
    <source>
        <strain evidence="3 4">A4</strain>
    </source>
</reference>
<dbReference type="VEuPathDB" id="FungiDB:RhiirFUN_009515"/>
<dbReference type="Gene3D" id="2.60.120.920">
    <property type="match status" value="1"/>
</dbReference>
<dbReference type="PROSITE" id="PS50097">
    <property type="entry name" value="BTB"/>
    <property type="match status" value="1"/>
</dbReference>
<evidence type="ECO:0000259" key="2">
    <source>
        <dbReference type="PROSITE" id="PS50188"/>
    </source>
</evidence>
<name>A0A2I1FZE7_9GLOM</name>
<evidence type="ECO:0008006" key="5">
    <source>
        <dbReference type="Google" id="ProtNLM"/>
    </source>
</evidence>
<evidence type="ECO:0000313" key="3">
    <source>
        <dbReference type="EMBL" id="PKY39745.1"/>
    </source>
</evidence>
<dbReference type="Pfam" id="PF00651">
    <property type="entry name" value="BTB"/>
    <property type="match status" value="1"/>
</dbReference>
<dbReference type="InterPro" id="IPR001870">
    <property type="entry name" value="B30.2/SPRY"/>
</dbReference>
<protein>
    <recommendedName>
        <fullName evidence="5">Concanavalin A-like lectin/glucanase domain-containing protein</fullName>
    </recommendedName>
</protein>
<dbReference type="EMBL" id="LLXI01000075">
    <property type="protein sequence ID" value="PKY39745.1"/>
    <property type="molecule type" value="Genomic_DNA"/>
</dbReference>
<feature type="domain" description="BTB" evidence="1">
    <location>
        <begin position="26"/>
        <end position="94"/>
    </location>
</feature>
<accession>A0A2I1FZE7</accession>
<dbReference type="InterPro" id="IPR013320">
    <property type="entry name" value="ConA-like_dom_sf"/>
</dbReference>
<keyword evidence="4" id="KW-1185">Reference proteome</keyword>
<proteinExistence type="predicted"/>
<sequence>MAPMEKMRGCSLMNDLKFLINNKNYSDIKIICQDDSIIYGNRAILAARSNVLDRLLFNGMKESTINEIRFPEINFNAMEIILEYLYTENFESDSISLDISIEAYHAADYFQLEILQEKIVNFVKKSLKEHHQQCDLKEKGGILAPVLLSKAVEKMSPLADNEMIKLIIEWISKTPLETIGFDNLSFQALQCLLSQTYSTQNPFVTSEYMVFRYSVIQAANNISENAISIIEKLLPNFDDLKKNNNNNNFNEECNENDYDEYFSQFEEFRLEIKEMLSIILPFIDLRRIDINILVDKIEPLQLLPTPLLLDAYRFQAREKKSLPHIRGIPLFDWNLQWDKIAKGSNLILKEYNTVVESNPGGLNTTHQNIRANNIINGEGIYEWEVIIEETCIYAWVGVCTERGLDYNIFAGQQSCAWVLGSSGKCYHNNIGSHYVSEFSSGTKIIVHLNMTERSIAFSVNGVMHPPVSTWDNLPSKLYPIVSLNSPGRIRLGPVRDWNHIQHNNRKF</sequence>
<dbReference type="PANTHER" id="PTHR24410">
    <property type="entry name" value="HL07962P-RELATED"/>
    <property type="match status" value="1"/>
</dbReference>
<dbReference type="SUPFAM" id="SSF54695">
    <property type="entry name" value="POZ domain"/>
    <property type="match status" value="1"/>
</dbReference>
<dbReference type="CDD" id="cd11709">
    <property type="entry name" value="SPRY"/>
    <property type="match status" value="1"/>
</dbReference>
<dbReference type="CDD" id="cd18186">
    <property type="entry name" value="BTB_POZ_ZBTB_KLHL-like"/>
    <property type="match status" value="1"/>
</dbReference>
<feature type="domain" description="B30.2/SPRY" evidence="2">
    <location>
        <begin position="315"/>
        <end position="496"/>
    </location>
</feature>
<dbReference type="AlphaFoldDB" id="A0A2I1FZE7"/>
<dbReference type="InterPro" id="IPR003877">
    <property type="entry name" value="SPRY_dom"/>
</dbReference>
<organism evidence="3 4">
    <name type="scientific">Rhizophagus irregularis</name>
    <dbReference type="NCBI Taxonomy" id="588596"/>
    <lineage>
        <taxon>Eukaryota</taxon>
        <taxon>Fungi</taxon>
        <taxon>Fungi incertae sedis</taxon>
        <taxon>Mucoromycota</taxon>
        <taxon>Glomeromycotina</taxon>
        <taxon>Glomeromycetes</taxon>
        <taxon>Glomerales</taxon>
        <taxon>Glomeraceae</taxon>
        <taxon>Rhizophagus</taxon>
    </lineage>
</organism>
<comment type="caution">
    <text evidence="3">The sequence shown here is derived from an EMBL/GenBank/DDBJ whole genome shotgun (WGS) entry which is preliminary data.</text>
</comment>
<dbReference type="Gene3D" id="3.30.710.10">
    <property type="entry name" value="Potassium Channel Kv1.1, Chain A"/>
    <property type="match status" value="1"/>
</dbReference>
<evidence type="ECO:0000259" key="1">
    <source>
        <dbReference type="PROSITE" id="PS50097"/>
    </source>
</evidence>
<dbReference type="VEuPathDB" id="FungiDB:FUN_007244"/>
<dbReference type="VEuPathDB" id="FungiDB:RhiirA1_423304"/>
<dbReference type="Proteomes" id="UP000234323">
    <property type="component" value="Unassembled WGS sequence"/>
</dbReference>
<dbReference type="SMART" id="SM00449">
    <property type="entry name" value="SPRY"/>
    <property type="match status" value="1"/>
</dbReference>
<dbReference type="InterPro" id="IPR043136">
    <property type="entry name" value="B30.2/SPRY_sf"/>
</dbReference>
<dbReference type="InterPro" id="IPR000210">
    <property type="entry name" value="BTB/POZ_dom"/>
</dbReference>
<dbReference type="SUPFAM" id="SSF49899">
    <property type="entry name" value="Concanavalin A-like lectins/glucanases"/>
    <property type="match status" value="1"/>
</dbReference>
<dbReference type="PANTHER" id="PTHR24410:SF23">
    <property type="entry name" value="BTB DOMAIN-CONTAINING PROTEIN-RELATED"/>
    <property type="match status" value="1"/>
</dbReference>
<dbReference type="InterPro" id="IPR011333">
    <property type="entry name" value="SKP1/BTB/POZ_sf"/>
</dbReference>
<gene>
    <name evidence="3" type="ORF">RhiirA4_393866</name>
</gene>
<dbReference type="InterPro" id="IPR051481">
    <property type="entry name" value="BTB-POZ/Galectin-3-binding"/>
</dbReference>
<dbReference type="SMART" id="SM00225">
    <property type="entry name" value="BTB"/>
    <property type="match status" value="1"/>
</dbReference>
<dbReference type="Pfam" id="PF00622">
    <property type="entry name" value="SPRY"/>
    <property type="match status" value="1"/>
</dbReference>
<evidence type="ECO:0000313" key="4">
    <source>
        <dbReference type="Proteomes" id="UP000234323"/>
    </source>
</evidence>
<dbReference type="PROSITE" id="PS50188">
    <property type="entry name" value="B302_SPRY"/>
    <property type="match status" value="1"/>
</dbReference>